<evidence type="ECO:0000313" key="2">
    <source>
        <dbReference type="EMBL" id="EXM40334.1"/>
    </source>
</evidence>
<dbReference type="PATRIC" id="fig|1341156.4.peg.1369"/>
<name>A0A011UI24_RUMAL</name>
<evidence type="ECO:0008006" key="4">
    <source>
        <dbReference type="Google" id="ProtNLM"/>
    </source>
</evidence>
<keyword evidence="3" id="KW-1185">Reference proteome</keyword>
<feature type="signal peptide" evidence="1">
    <location>
        <begin position="1"/>
        <end position="27"/>
    </location>
</feature>
<feature type="chain" id="PRO_5038509216" description="Lipoprotein" evidence="1">
    <location>
        <begin position="28"/>
        <end position="289"/>
    </location>
</feature>
<dbReference type="OrthoDB" id="1817518at2"/>
<proteinExistence type="predicted"/>
<reference evidence="2 3" key="1">
    <citation type="submission" date="2013-06" db="EMBL/GenBank/DDBJ databases">
        <title>Rumen cellulosomics: divergent fiber-degrading strategies revealed by comparative genome-wide analysis of six Ruminococcal strains.</title>
        <authorList>
            <person name="Dassa B."/>
            <person name="Borovok I."/>
            <person name="Lamed R."/>
            <person name="Flint H."/>
            <person name="Yeoman C.J."/>
            <person name="White B."/>
            <person name="Bayer E.A."/>
        </authorList>
    </citation>
    <scope>NUCLEOTIDE SEQUENCE [LARGE SCALE GENOMIC DNA]</scope>
    <source>
        <strain evidence="2 3">SY3</strain>
    </source>
</reference>
<keyword evidence="1" id="KW-0732">Signal</keyword>
<organism evidence="2 3">
    <name type="scientific">Ruminococcus albus SY3</name>
    <dbReference type="NCBI Taxonomy" id="1341156"/>
    <lineage>
        <taxon>Bacteria</taxon>
        <taxon>Bacillati</taxon>
        <taxon>Bacillota</taxon>
        <taxon>Clostridia</taxon>
        <taxon>Eubacteriales</taxon>
        <taxon>Oscillospiraceae</taxon>
        <taxon>Ruminococcus</taxon>
    </lineage>
</organism>
<comment type="caution">
    <text evidence="2">The sequence shown here is derived from an EMBL/GenBank/DDBJ whole genome shotgun (WGS) entry which is preliminary data.</text>
</comment>
<dbReference type="PROSITE" id="PS51257">
    <property type="entry name" value="PROKAR_LIPOPROTEIN"/>
    <property type="match status" value="1"/>
</dbReference>
<sequence length="289" mass="32284">MNIFRMIKYTLAVSAAAFTAAAVSSCAKSDSFNSKVHINEAMRYMRNKYGVEFTYDEDSTKAITEGASDNKDEYVDVLLTCEKLPDLKIRVCSSDGDKFFDDLVPKKFEHQALSDIQLAAKTVYTGDKPKVMLLLNEKNEMADRTLPADTSYEDFLLSGALGLVEVYTDDSDAPLEDYRRLSNMLASNDINCKPSVYYFTDNSYEDITKDAPAKAYDGNDKKLGHISIKNDECILNEEFDGDIMIDDLYALDTDAVYLKIFPADNEDTAAYDAMFVPHDGTAVTESKAE</sequence>
<dbReference type="EMBL" id="JEOB01000002">
    <property type="protein sequence ID" value="EXM40334.1"/>
    <property type="molecule type" value="Genomic_DNA"/>
</dbReference>
<accession>A0A011UI24</accession>
<protein>
    <recommendedName>
        <fullName evidence="4">Lipoprotein</fullName>
    </recommendedName>
</protein>
<dbReference type="Proteomes" id="UP000021369">
    <property type="component" value="Unassembled WGS sequence"/>
</dbReference>
<evidence type="ECO:0000313" key="3">
    <source>
        <dbReference type="Proteomes" id="UP000021369"/>
    </source>
</evidence>
<gene>
    <name evidence="2" type="ORF">RASY3_10330</name>
</gene>
<dbReference type="RefSeq" id="WP_037287591.1">
    <property type="nucleotide sequence ID" value="NZ_JEOB01000002.1"/>
</dbReference>
<evidence type="ECO:0000256" key="1">
    <source>
        <dbReference type="SAM" id="SignalP"/>
    </source>
</evidence>
<dbReference type="AlphaFoldDB" id="A0A011UI24"/>